<protein>
    <submittedName>
        <fullName evidence="3">Domain of uncharacterized function DUF222</fullName>
    </submittedName>
</protein>
<evidence type="ECO:0000313" key="4">
    <source>
        <dbReference type="Proteomes" id="UP000360750"/>
    </source>
</evidence>
<evidence type="ECO:0000313" key="3">
    <source>
        <dbReference type="EMBL" id="VFA81160.1"/>
    </source>
</evidence>
<dbReference type="InterPro" id="IPR003615">
    <property type="entry name" value="HNH_nuc"/>
</dbReference>
<dbReference type="Proteomes" id="UP000360750">
    <property type="component" value="Unassembled WGS sequence"/>
</dbReference>
<reference evidence="3 4" key="1">
    <citation type="submission" date="2019-02" db="EMBL/GenBank/DDBJ databases">
        <authorList>
            <consortium name="Pathogen Informatics"/>
        </authorList>
    </citation>
    <scope>NUCLEOTIDE SEQUENCE [LARGE SCALE GENOMIC DNA]</scope>
    <source>
        <strain evidence="3 4">3012STDY6756503</strain>
    </source>
</reference>
<comment type="caution">
    <text evidence="3">The sequence shown here is derived from an EMBL/GenBank/DDBJ whole genome shotgun (WGS) entry which is preliminary data.</text>
</comment>
<proteinExistence type="predicted"/>
<gene>
    <name evidence="3" type="ORF">NCTC8139_00238</name>
</gene>
<accession>A0ABD7UXH6</accession>
<name>A0ABD7UXH6_9ACTN</name>
<feature type="compositionally biased region" description="Basic and acidic residues" evidence="1">
    <location>
        <begin position="521"/>
        <end position="532"/>
    </location>
</feature>
<feature type="domain" description="DUF222" evidence="2">
    <location>
        <begin position="58"/>
        <end position="385"/>
    </location>
</feature>
<sequence>MVEHTFDPGFWGVLIVTEPAVATSLDAVAIVDEMHRLATQLLQADLSALSDAQVEYVAAETERVVARVTAAGDQQLVEVETRNLPRKTGRRNILAYMHDVLRMTRPGRRRTRVQAIATFTDLTGQPLQPELPTLAAAFADGRVGPDHVHAVMDVLDQIPAAIAHDVTAAAERTMAEYATWMTPPEIERAGARLLAHLDPDGVLTDLEDRRRRRKLWINRQRADGTSKLTATLTPELRARLATFLDVWARPGMNNPDDPDSPTGAIQDADPERLEAAAERDLRTPAQLNHDALNALLQAVFDDGLLGKTHRGLPIQLIVKADLADLQRAAGLAATADGTLIDIEDLIRTGATVQPWLAIFVDATAAPLYLGRGTRLASMEQRLASFARPGGDSCSAPGCDVPATRAEMHHAHTDWGDGGGTDIDNLAPACTRHHHMIGNRPGDYTTRMIGSGPDAGRCTWQLNTAPGTPPRRPRINRKPDIGHRFRHILTETRNNIHPTPDKPDQRRAPDQHGQPEPGPPDDPPHPPRFHYTDLQHATPAELALYAALLDHAYPN</sequence>
<feature type="region of interest" description="Disordered" evidence="1">
    <location>
        <begin position="454"/>
        <end position="535"/>
    </location>
</feature>
<feature type="compositionally biased region" description="Basic and acidic residues" evidence="1">
    <location>
        <begin position="498"/>
        <end position="509"/>
    </location>
</feature>
<dbReference type="RefSeq" id="WP_371830981.1">
    <property type="nucleotide sequence ID" value="NZ_CAACYD010000003.1"/>
</dbReference>
<organism evidence="3 4">
    <name type="scientific">Gordonia paraffinivorans</name>
    <dbReference type="NCBI Taxonomy" id="175628"/>
    <lineage>
        <taxon>Bacteria</taxon>
        <taxon>Bacillati</taxon>
        <taxon>Actinomycetota</taxon>
        <taxon>Actinomycetes</taxon>
        <taxon>Mycobacteriales</taxon>
        <taxon>Gordoniaceae</taxon>
        <taxon>Gordonia</taxon>
    </lineage>
</organism>
<dbReference type="Pfam" id="PF02720">
    <property type="entry name" value="DUF222"/>
    <property type="match status" value="1"/>
</dbReference>
<dbReference type="GeneID" id="60748293"/>
<dbReference type="CDD" id="cd00085">
    <property type="entry name" value="HNHc"/>
    <property type="match status" value="1"/>
</dbReference>
<dbReference type="EMBL" id="CAACYD010000003">
    <property type="protein sequence ID" value="VFA81160.1"/>
    <property type="molecule type" value="Genomic_DNA"/>
</dbReference>
<dbReference type="InterPro" id="IPR003870">
    <property type="entry name" value="DUF222"/>
</dbReference>
<dbReference type="AlphaFoldDB" id="A0ABD7UXH6"/>
<evidence type="ECO:0000256" key="1">
    <source>
        <dbReference type="SAM" id="MobiDB-lite"/>
    </source>
</evidence>
<evidence type="ECO:0000259" key="2">
    <source>
        <dbReference type="Pfam" id="PF02720"/>
    </source>
</evidence>